<gene>
    <name evidence="4" type="ORF">MAIT1_00937</name>
</gene>
<evidence type="ECO:0000256" key="3">
    <source>
        <dbReference type="PIRSR" id="PIRSR602678-1"/>
    </source>
</evidence>
<keyword evidence="2 3" id="KW-0479">Metal-binding</keyword>
<comment type="caution">
    <text evidence="4">The sequence shown here is derived from an EMBL/GenBank/DDBJ whole genome shotgun (WGS) entry which is preliminary data.</text>
</comment>
<dbReference type="Gene3D" id="3.40.1390.30">
    <property type="entry name" value="NIF3 (NGG1p interacting factor 3)-like"/>
    <property type="match status" value="2"/>
</dbReference>
<sequence>MNLAKKTGIAHMAHLSAIESHLLELLNVSAFDDYCPNGVQVRGGEEVTTLVTGVSASVALFEAALAHNAQLIITHHGMFWNKDSRVVEGQLKQRLKPLLLHDVTLMGFHLPLDAHPELGNNAQLLKMLELEPGEPFAGYRGSALSRLGRWRTPRSAEQVKALLVERLGAAGLFLEFGPEQIQTVAICSGGAPELIAEAQRAGADLYLTGEASEPVYHFAQEMGMHFVAAGHHSTERFGVQALGEHLAQEFGLTHHYVELNNPI</sequence>
<dbReference type="InterPro" id="IPR036069">
    <property type="entry name" value="DUF34/NIF3_sf"/>
</dbReference>
<dbReference type="SUPFAM" id="SSF102705">
    <property type="entry name" value="NIF3 (NGG1p interacting factor 3)-like"/>
    <property type="match status" value="1"/>
</dbReference>
<evidence type="ECO:0000313" key="4">
    <source>
        <dbReference type="EMBL" id="OSM00421.1"/>
    </source>
</evidence>
<dbReference type="PANTHER" id="PTHR13799">
    <property type="entry name" value="NGG1 INTERACTING FACTOR 3"/>
    <property type="match status" value="1"/>
</dbReference>
<evidence type="ECO:0000256" key="2">
    <source>
        <dbReference type="ARBA" id="ARBA00022723"/>
    </source>
</evidence>
<organism evidence="4 5">
    <name type="scientific">Magnetofaba australis IT-1</name>
    <dbReference type="NCBI Taxonomy" id="1434232"/>
    <lineage>
        <taxon>Bacteria</taxon>
        <taxon>Pseudomonadati</taxon>
        <taxon>Pseudomonadota</taxon>
        <taxon>Magnetococcia</taxon>
        <taxon>Magnetococcales</taxon>
        <taxon>Magnetococcaceae</taxon>
        <taxon>Magnetofaba</taxon>
    </lineage>
</organism>
<accession>A0A1Y2K274</accession>
<feature type="binding site" evidence="3">
    <location>
        <position position="235"/>
    </location>
    <ligand>
        <name>a divalent metal cation</name>
        <dbReference type="ChEBI" id="CHEBI:60240"/>
        <label>1</label>
    </ligand>
</feature>
<dbReference type="Proteomes" id="UP000194003">
    <property type="component" value="Unassembled WGS sequence"/>
</dbReference>
<dbReference type="Pfam" id="PF01784">
    <property type="entry name" value="DUF34_NIF3"/>
    <property type="match status" value="1"/>
</dbReference>
<evidence type="ECO:0000256" key="1">
    <source>
        <dbReference type="ARBA" id="ARBA00006964"/>
    </source>
</evidence>
<dbReference type="GO" id="GO:0046872">
    <property type="term" value="F:metal ion binding"/>
    <property type="evidence" value="ECO:0007669"/>
    <property type="project" value="UniProtKB-KW"/>
</dbReference>
<evidence type="ECO:0000313" key="5">
    <source>
        <dbReference type="Proteomes" id="UP000194003"/>
    </source>
</evidence>
<dbReference type="InterPro" id="IPR002678">
    <property type="entry name" value="DUF34/NIF3"/>
</dbReference>
<name>A0A1Y2K274_9PROT</name>
<feature type="binding site" evidence="3">
    <location>
        <position position="75"/>
    </location>
    <ligand>
        <name>a divalent metal cation</name>
        <dbReference type="ChEBI" id="CHEBI:60240"/>
        <label>1</label>
    </ligand>
</feature>
<dbReference type="STRING" id="1434232.MAIT1_00937"/>
<keyword evidence="5" id="KW-1185">Reference proteome</keyword>
<protein>
    <submittedName>
        <fullName evidence="4">Putative dinuclear metal center protein</fullName>
    </submittedName>
</protein>
<dbReference type="PANTHER" id="PTHR13799:SF14">
    <property type="entry name" value="GTP CYCLOHYDROLASE 1 TYPE 2 HOMOLOG"/>
    <property type="match status" value="1"/>
</dbReference>
<comment type="similarity">
    <text evidence="1">Belongs to the GTP cyclohydrolase I type 2/NIF3 family.</text>
</comment>
<dbReference type="GO" id="GO:0005737">
    <property type="term" value="C:cytoplasm"/>
    <property type="evidence" value="ECO:0007669"/>
    <property type="project" value="TreeGrafter"/>
</dbReference>
<feature type="binding site" evidence="3">
    <location>
        <position position="76"/>
    </location>
    <ligand>
        <name>a divalent metal cation</name>
        <dbReference type="ChEBI" id="CHEBI:60240"/>
        <label>1</label>
    </ligand>
</feature>
<dbReference type="EMBL" id="LVJN01000021">
    <property type="protein sequence ID" value="OSM00421.1"/>
    <property type="molecule type" value="Genomic_DNA"/>
</dbReference>
<feature type="binding site" evidence="3">
    <location>
        <position position="231"/>
    </location>
    <ligand>
        <name>a divalent metal cation</name>
        <dbReference type="ChEBI" id="CHEBI:60240"/>
        <label>1</label>
    </ligand>
</feature>
<dbReference type="AlphaFoldDB" id="A0A1Y2K274"/>
<proteinExistence type="inferred from homology"/>
<dbReference type="NCBIfam" id="TIGR00486">
    <property type="entry name" value="YbgI_SA1388"/>
    <property type="match status" value="1"/>
</dbReference>
<reference evidence="4 5" key="1">
    <citation type="journal article" date="2016" name="BMC Genomics">
        <title>Combined genomic and structural analyses of a cultured magnetotactic bacterium reveals its niche adaptation to a dynamic environment.</title>
        <authorList>
            <person name="Araujo A.C."/>
            <person name="Morillo V."/>
            <person name="Cypriano J."/>
            <person name="Teixeira L.C."/>
            <person name="Leao P."/>
            <person name="Lyra S."/>
            <person name="Almeida L.G."/>
            <person name="Bazylinski D.A."/>
            <person name="Vasconcellos A.T."/>
            <person name="Abreu F."/>
            <person name="Lins U."/>
        </authorList>
    </citation>
    <scope>NUCLEOTIDE SEQUENCE [LARGE SCALE GENOMIC DNA]</scope>
    <source>
        <strain evidence="4 5">IT-1</strain>
    </source>
</reference>
<feature type="binding site" evidence="3">
    <location>
        <position position="113"/>
    </location>
    <ligand>
        <name>a divalent metal cation</name>
        <dbReference type="ChEBI" id="CHEBI:60240"/>
        <label>1</label>
    </ligand>
</feature>